<evidence type="ECO:0000256" key="2">
    <source>
        <dbReference type="ARBA" id="ARBA00022536"/>
    </source>
</evidence>
<dbReference type="InterPro" id="IPR000033">
    <property type="entry name" value="LDLR_classB_rpt"/>
</dbReference>
<dbReference type="Gene3D" id="4.10.400.10">
    <property type="entry name" value="Low-density Lipoprotein Receptor"/>
    <property type="match status" value="12"/>
</dbReference>
<feature type="domain" description="EGF-like" evidence="15">
    <location>
        <begin position="365"/>
        <end position="401"/>
    </location>
</feature>
<feature type="disulfide bond" evidence="12">
    <location>
        <begin position="531"/>
        <end position="546"/>
    </location>
</feature>
<feature type="disulfide bond" evidence="12">
    <location>
        <begin position="193"/>
        <end position="208"/>
    </location>
</feature>
<evidence type="ECO:0000259" key="15">
    <source>
        <dbReference type="SMART" id="SM00181"/>
    </source>
</evidence>
<dbReference type="SUPFAM" id="SSF57424">
    <property type="entry name" value="LDL receptor-like module"/>
    <property type="match status" value="12"/>
</dbReference>
<proteinExistence type="predicted"/>
<dbReference type="SUPFAM" id="SSF63825">
    <property type="entry name" value="YWTD domain"/>
    <property type="match status" value="1"/>
</dbReference>
<dbReference type="GO" id="GO:0042562">
    <property type="term" value="F:hormone binding"/>
    <property type="evidence" value="ECO:0007669"/>
    <property type="project" value="TreeGrafter"/>
</dbReference>
<dbReference type="PROSITE" id="PS50068">
    <property type="entry name" value="LDLRA_2"/>
    <property type="match status" value="12"/>
</dbReference>
<accession>A0AAW0UXY9</accession>
<dbReference type="SMART" id="SM00181">
    <property type="entry name" value="EGF"/>
    <property type="match status" value="3"/>
</dbReference>
<evidence type="ECO:0000256" key="1">
    <source>
        <dbReference type="ARBA" id="ARBA00004167"/>
    </source>
</evidence>
<evidence type="ECO:0000256" key="7">
    <source>
        <dbReference type="ARBA" id="ARBA00022989"/>
    </source>
</evidence>
<feature type="disulfide bond" evidence="12">
    <location>
        <begin position="276"/>
        <end position="291"/>
    </location>
</feature>
<feature type="disulfide bond" evidence="12">
    <location>
        <begin position="512"/>
        <end position="524"/>
    </location>
</feature>
<keyword evidence="3" id="KW-0254">Endocytosis</keyword>
<feature type="repeat" description="LDL-receptor class B" evidence="13">
    <location>
        <begin position="846"/>
        <end position="887"/>
    </location>
</feature>
<dbReference type="InterPro" id="IPR011042">
    <property type="entry name" value="6-blade_b-propeller_TolB-like"/>
</dbReference>
<dbReference type="InterPro" id="IPR000742">
    <property type="entry name" value="EGF"/>
</dbReference>
<evidence type="ECO:0000256" key="8">
    <source>
        <dbReference type="ARBA" id="ARBA00023136"/>
    </source>
</evidence>
<keyword evidence="4" id="KW-0812">Transmembrane</keyword>
<keyword evidence="17" id="KW-1185">Reference proteome</keyword>
<evidence type="ECO:0000256" key="12">
    <source>
        <dbReference type="PROSITE-ProRule" id="PRU00124"/>
    </source>
</evidence>
<comment type="subcellular location">
    <subcellularLocation>
        <location evidence="1">Membrane</location>
        <topology evidence="1">Single-pass membrane protein</topology>
    </subcellularLocation>
</comment>
<name>A0AAW0UXY9_SCYPA</name>
<dbReference type="PRINTS" id="PR00261">
    <property type="entry name" value="LDLRECEPTOR"/>
</dbReference>
<evidence type="ECO:0000256" key="10">
    <source>
        <dbReference type="ARBA" id="ARBA00023170"/>
    </source>
</evidence>
<sequence length="1022" mass="112195">MLLLPCRVLLLLCVLAAAASQGEQTWMLEATVLHEDPNDPAEPTLEESVHENLETLATLELTLHDLHLDESVISSPGSPDAAVQRSQIISALHNKIGKVSEALGSLQGYLVHLKNDNSSIVISQNISLVQCNTTTHFPCGDGTCHPMEQKCDGIRDCDDGADELLCGLTRALCGSRQWSCMVGNQCISVSWRCDGDIDCEDGSDELECGSHRCAINQFDCSNSSTTHQCIPRSWRCDGEDDCPNSTDERGCVKAECSDAYFKCSSGDKCIHNFWRCDGAPDCFDGSDEDDCHEIIASCTSKEFQCASHNECVPKEKVCDGAGDCHDLSDEAVCPGIPSKRFPFVPKKAHEVPDDQKVTVVNSTSECEGRFLCATGGLCIPAEWHCDRDDDCPDSSDEVGCVEAVCKEGYFRCVSGDKCVHSRWRCDGDYDCFDKSDEYGCSDIHTECEISDFKCILHGECVPPSKVCNGVPDCEDSSDEARCPIHIIDTATLPHIPGVTPDASKNVSELVSCGPFETRCVSGQCIASGWWCDGELDCTDGSDEHHCPGNICKKDQLTCAAEGKCFPLSFKCDGQRDCSDGSDEEGCPKRACSKKEFTCQDTGRCLPDQWWCDGQRDCLDGGDEVGCPKLQVKRCDLDRGQFPCRSDSKCLSSKNVCDGHKDCIDGSDEGGACEELCFANSCSDGCFRTPRGPQCTCPTNTTLDDRGVTCVGGLPSPFVLVGRRDALEAYSLNGSWNLTVYEGKLTHSGVIKVAYDPVEDEVYWSIVEMAGVYKRDLLKKNPPQFVFDTDENVVEALAIDYLGRNMYIMDGMRQLLLACSLKDFVCTTVLTNTTSSPRSLQLDLRNRKMFWTDWKAGVVESSDLDGFRRSVLASNLMWPNALAIDSVSQRVYWMEASTDSLESMKYDGTDRRLLSSGTVQHVYAMDLWADNLYFTDWSTLTVYKCNPNACNVKTPVTDVLPGSPFGIKVVHIQLLEVSNPCKNQPCSHICLLSLTTGKGYRCSCPSHLALQKDHHTCAAPKRF</sequence>
<evidence type="ECO:0000313" key="16">
    <source>
        <dbReference type="EMBL" id="KAK8404890.1"/>
    </source>
</evidence>
<dbReference type="InterPro" id="IPR051221">
    <property type="entry name" value="LDLR-related"/>
</dbReference>
<evidence type="ECO:0000256" key="11">
    <source>
        <dbReference type="ARBA" id="ARBA00023180"/>
    </source>
</evidence>
<dbReference type="EMBL" id="JARAKH010000003">
    <property type="protein sequence ID" value="KAK8404890.1"/>
    <property type="molecule type" value="Genomic_DNA"/>
</dbReference>
<comment type="caution">
    <text evidence="12">Lacks conserved residue(s) required for the propagation of feature annotation.</text>
</comment>
<dbReference type="Proteomes" id="UP001487740">
    <property type="component" value="Unassembled WGS sequence"/>
</dbReference>
<feature type="disulfide bond" evidence="12">
    <location>
        <begin position="236"/>
        <end position="251"/>
    </location>
</feature>
<dbReference type="PANTHER" id="PTHR22722:SF12">
    <property type="entry name" value="EGF-LIKE DOMAIN-CONTAINING PROTEIN"/>
    <property type="match status" value="1"/>
</dbReference>
<keyword evidence="8" id="KW-0472">Membrane</keyword>
<comment type="caution">
    <text evidence="16">The sequence shown here is derived from an EMBL/GenBank/DDBJ whole genome shotgun (WGS) entry which is preliminary data.</text>
</comment>
<dbReference type="AlphaFoldDB" id="A0AAW0UXY9"/>
<feature type="disulfide bond" evidence="12">
    <location>
        <begin position="571"/>
        <end position="586"/>
    </location>
</feature>
<feature type="domain" description="EGF-like" evidence="15">
    <location>
        <begin position="671"/>
        <end position="710"/>
    </location>
</feature>
<dbReference type="CDD" id="cd00112">
    <property type="entry name" value="LDLa"/>
    <property type="match status" value="12"/>
</dbReference>
<feature type="disulfide bond" evidence="12">
    <location>
        <begin position="425"/>
        <end position="440"/>
    </location>
</feature>
<feature type="chain" id="PRO_5043866902" description="EGF-like domain-containing protein" evidence="14">
    <location>
        <begin position="19"/>
        <end position="1022"/>
    </location>
</feature>
<dbReference type="GO" id="GO:0043235">
    <property type="term" value="C:receptor complex"/>
    <property type="evidence" value="ECO:0007669"/>
    <property type="project" value="TreeGrafter"/>
</dbReference>
<dbReference type="FunFam" id="2.120.10.30:FF:000241">
    <property type="entry name" value="Low-density lipoprotein receptor-related protein 6"/>
    <property type="match status" value="1"/>
</dbReference>
<feature type="disulfide bond" evidence="12">
    <location>
        <begin position="611"/>
        <end position="626"/>
    </location>
</feature>
<feature type="disulfide bond" evidence="12">
    <location>
        <begin position="151"/>
        <end position="166"/>
    </location>
</feature>
<feature type="disulfide bond" evidence="12">
    <location>
        <begin position="519"/>
        <end position="537"/>
    </location>
</feature>
<dbReference type="InterPro" id="IPR023415">
    <property type="entry name" value="LDLR_class-A_CS"/>
</dbReference>
<keyword evidence="5 14" id="KW-0732">Signal</keyword>
<keyword evidence="10" id="KW-0675">Receptor</keyword>
<dbReference type="GO" id="GO:0006898">
    <property type="term" value="P:receptor-mediated endocytosis"/>
    <property type="evidence" value="ECO:0007669"/>
    <property type="project" value="TreeGrafter"/>
</dbReference>
<evidence type="ECO:0000256" key="6">
    <source>
        <dbReference type="ARBA" id="ARBA00022737"/>
    </source>
</evidence>
<gene>
    <name evidence="16" type="ORF">O3P69_001467</name>
</gene>
<organism evidence="16 17">
    <name type="scientific">Scylla paramamosain</name>
    <name type="common">Mud crab</name>
    <dbReference type="NCBI Taxonomy" id="85552"/>
    <lineage>
        <taxon>Eukaryota</taxon>
        <taxon>Metazoa</taxon>
        <taxon>Ecdysozoa</taxon>
        <taxon>Arthropoda</taxon>
        <taxon>Crustacea</taxon>
        <taxon>Multicrustacea</taxon>
        <taxon>Malacostraca</taxon>
        <taxon>Eumalacostraca</taxon>
        <taxon>Eucarida</taxon>
        <taxon>Decapoda</taxon>
        <taxon>Pleocyemata</taxon>
        <taxon>Brachyura</taxon>
        <taxon>Eubrachyura</taxon>
        <taxon>Portunoidea</taxon>
        <taxon>Portunidae</taxon>
        <taxon>Portuninae</taxon>
        <taxon>Scylla</taxon>
    </lineage>
</organism>
<keyword evidence="9 12" id="KW-1015">Disulfide bond</keyword>
<evidence type="ECO:0000256" key="5">
    <source>
        <dbReference type="ARBA" id="ARBA00022729"/>
    </source>
</evidence>
<dbReference type="InterPro" id="IPR036055">
    <property type="entry name" value="LDL_receptor-like_sf"/>
</dbReference>
<dbReference type="Gene3D" id="2.120.10.30">
    <property type="entry name" value="TolB, C-terminal domain"/>
    <property type="match status" value="1"/>
</dbReference>
<dbReference type="Pfam" id="PF00058">
    <property type="entry name" value="Ldl_recept_b"/>
    <property type="match status" value="1"/>
</dbReference>
<dbReference type="SMART" id="SM00135">
    <property type="entry name" value="LY"/>
    <property type="match status" value="4"/>
</dbReference>
<keyword evidence="11" id="KW-0325">Glycoprotein</keyword>
<feature type="disulfide bond" evidence="12">
    <location>
        <begin position="318"/>
        <end position="333"/>
    </location>
</feature>
<evidence type="ECO:0000256" key="4">
    <source>
        <dbReference type="ARBA" id="ARBA00022692"/>
    </source>
</evidence>
<feature type="domain" description="EGF-like" evidence="15">
    <location>
        <begin position="979"/>
        <end position="1017"/>
    </location>
</feature>
<dbReference type="InterPro" id="IPR002172">
    <property type="entry name" value="LDrepeatLR_classA_rpt"/>
</dbReference>
<protein>
    <recommendedName>
        <fullName evidence="15">EGF-like domain-containing protein</fullName>
    </recommendedName>
</protein>
<keyword evidence="7" id="KW-1133">Transmembrane helix</keyword>
<dbReference type="GO" id="GO:0016324">
    <property type="term" value="C:apical plasma membrane"/>
    <property type="evidence" value="ECO:0007669"/>
    <property type="project" value="TreeGrafter"/>
</dbReference>
<feature type="repeat" description="LDL-receptor class B" evidence="13">
    <location>
        <begin position="888"/>
        <end position="930"/>
    </location>
</feature>
<evidence type="ECO:0000256" key="14">
    <source>
        <dbReference type="SAM" id="SignalP"/>
    </source>
</evidence>
<evidence type="ECO:0000256" key="9">
    <source>
        <dbReference type="ARBA" id="ARBA00023157"/>
    </source>
</evidence>
<dbReference type="PROSITE" id="PS51120">
    <property type="entry name" value="LDLRB"/>
    <property type="match status" value="2"/>
</dbReference>
<feature type="disulfide bond" evidence="12">
    <location>
        <begin position="385"/>
        <end position="400"/>
    </location>
</feature>
<keyword evidence="6" id="KW-0677">Repeat</keyword>
<feature type="disulfide bond" evidence="12">
    <location>
        <begin position="366"/>
        <end position="378"/>
    </location>
</feature>
<dbReference type="SMART" id="SM00192">
    <property type="entry name" value="LDLa"/>
    <property type="match status" value="12"/>
</dbReference>
<evidence type="ECO:0000313" key="17">
    <source>
        <dbReference type="Proteomes" id="UP001487740"/>
    </source>
</evidence>
<dbReference type="Pfam" id="PF00057">
    <property type="entry name" value="Ldl_recept_a"/>
    <property type="match status" value="12"/>
</dbReference>
<evidence type="ECO:0000256" key="3">
    <source>
        <dbReference type="ARBA" id="ARBA00022583"/>
    </source>
</evidence>
<feature type="disulfide bond" evidence="12">
    <location>
        <begin position="139"/>
        <end position="157"/>
    </location>
</feature>
<evidence type="ECO:0000256" key="13">
    <source>
        <dbReference type="PROSITE-ProRule" id="PRU00461"/>
    </source>
</evidence>
<dbReference type="PROSITE" id="PS01209">
    <property type="entry name" value="LDLRA_1"/>
    <property type="match status" value="4"/>
</dbReference>
<reference evidence="16 17" key="1">
    <citation type="submission" date="2023-03" db="EMBL/GenBank/DDBJ databases">
        <title>High-quality genome of Scylla paramamosain provides insights in environmental adaptation.</title>
        <authorList>
            <person name="Zhang L."/>
        </authorList>
    </citation>
    <scope>NUCLEOTIDE SEQUENCE [LARGE SCALE GENOMIC DNA]</scope>
    <source>
        <strain evidence="16">LZ_2023a</strain>
        <tissue evidence="16">Muscle</tissue>
    </source>
</reference>
<feature type="signal peptide" evidence="14">
    <location>
        <begin position="1"/>
        <end position="18"/>
    </location>
</feature>
<keyword evidence="2" id="KW-0245">EGF-like domain</keyword>
<feature type="disulfide bond" evidence="12">
    <location>
        <begin position="467"/>
        <end position="482"/>
    </location>
</feature>
<dbReference type="PANTHER" id="PTHR22722">
    <property type="entry name" value="LOW-DENSITY LIPOPROTEIN RECEPTOR-RELATED PROTEIN 2-RELATED"/>
    <property type="match status" value="1"/>
</dbReference>